<dbReference type="GO" id="GO:0005886">
    <property type="term" value="C:plasma membrane"/>
    <property type="evidence" value="ECO:0007669"/>
    <property type="project" value="UniProtKB-SubCell"/>
</dbReference>
<dbReference type="PANTHER" id="PTHR30046:SF0">
    <property type="entry name" value="FLAGELLAR M-RING PROTEIN"/>
    <property type="match status" value="1"/>
</dbReference>
<keyword evidence="7 11" id="KW-0472">Membrane</keyword>
<dbReference type="GO" id="GO:0009431">
    <property type="term" value="C:bacterial-type flagellum basal body, MS ring"/>
    <property type="evidence" value="ECO:0007669"/>
    <property type="project" value="InterPro"/>
</dbReference>
<dbReference type="OrthoDB" id="9807026at2"/>
<feature type="region of interest" description="Disordered" evidence="10">
    <location>
        <begin position="266"/>
        <end position="339"/>
    </location>
</feature>
<keyword evidence="14" id="KW-0966">Cell projection</keyword>
<feature type="transmembrane region" description="Helical" evidence="11">
    <location>
        <begin position="440"/>
        <end position="459"/>
    </location>
</feature>
<sequence>MEQFMSGVRAFGIGRLAALLGIGAALIAGLVFAMTTLGAQPQTILYSNLDLKEASQVTQALDQAGVKYKVAGDGSTITVPRDQVASARLLVAGKGLVTSGAVGGYEIFDQGSALGQTDFVQQLNRQRALEGELARTIKAWDGVTFARVHLNLPKRQLFEEEAEAPSASVTIGVGGRKPGEDMVQAVQNLVAGAVPNLKADQVSVIDQHGKTLSVGGSGSLASKVADDRKSEVERRLAARIKELVEGVVGAGRSRVEVSADIDMARVTEQQERFDPDGQVVRSEQTGEENAAENQADAAQGVTAAGNIPGGATPGVGGPQNSSNSGRTESTTNYEISKTVRTEVREPGAVKKLSVSVAVDGVTAPAAADGKPGAWTPRSAEELQRLDQLVKAAVGFDAERGDVVSVVNVRFARETSDAGTAAEGGLFASFDKNDLMRAIELGVLAVVALLILLLGVRPLLKSLGGPQRGGLPALAGAAGGGGVAHLVATADGQMAQLAIDPATGEPLALPGPDLDQRIDIARIEGQVRASSVKRVADFVDKHPEESVSILRSWLHESA</sequence>
<accession>A0A2D2AV15</accession>
<dbReference type="PIRSF" id="PIRSF004862">
    <property type="entry name" value="FliF"/>
    <property type="match status" value="1"/>
</dbReference>
<dbReference type="InterPro" id="IPR013556">
    <property type="entry name" value="Flag_M-ring_C"/>
</dbReference>
<evidence type="ECO:0000256" key="5">
    <source>
        <dbReference type="ARBA" id="ARBA00022692"/>
    </source>
</evidence>
<dbReference type="InterPro" id="IPR043427">
    <property type="entry name" value="YscJ/FliF"/>
</dbReference>
<evidence type="ECO:0000256" key="11">
    <source>
        <dbReference type="SAM" id="Phobius"/>
    </source>
</evidence>
<evidence type="ECO:0000259" key="12">
    <source>
        <dbReference type="Pfam" id="PF01514"/>
    </source>
</evidence>
<evidence type="ECO:0000256" key="7">
    <source>
        <dbReference type="ARBA" id="ARBA00023136"/>
    </source>
</evidence>
<dbReference type="Proteomes" id="UP000228945">
    <property type="component" value="Chromosome"/>
</dbReference>
<dbReference type="GO" id="GO:0003774">
    <property type="term" value="F:cytoskeletal motor activity"/>
    <property type="evidence" value="ECO:0007669"/>
    <property type="project" value="InterPro"/>
</dbReference>
<keyword evidence="14" id="KW-0969">Cilium</keyword>
<dbReference type="Pfam" id="PF01514">
    <property type="entry name" value="YscJ_FliF"/>
    <property type="match status" value="1"/>
</dbReference>
<gene>
    <name evidence="14" type="primary">fliF</name>
    <name evidence="14" type="ORF">CSW64_05165</name>
</gene>
<dbReference type="AlphaFoldDB" id="A0A2D2AV15"/>
<keyword evidence="14" id="KW-0282">Flagellum</keyword>
<dbReference type="NCBIfam" id="TIGR00206">
    <property type="entry name" value="fliF"/>
    <property type="match status" value="1"/>
</dbReference>
<dbReference type="EMBL" id="CP024201">
    <property type="protein sequence ID" value="ATQ41844.1"/>
    <property type="molecule type" value="Genomic_DNA"/>
</dbReference>
<organism evidence="14 15">
    <name type="scientific">Caulobacter mirabilis</name>
    <dbReference type="NCBI Taxonomy" id="69666"/>
    <lineage>
        <taxon>Bacteria</taxon>
        <taxon>Pseudomonadati</taxon>
        <taxon>Pseudomonadota</taxon>
        <taxon>Alphaproteobacteria</taxon>
        <taxon>Caulobacterales</taxon>
        <taxon>Caulobacteraceae</taxon>
        <taxon>Caulobacter</taxon>
    </lineage>
</organism>
<dbReference type="Pfam" id="PF08345">
    <property type="entry name" value="YscJ_FliF_C"/>
    <property type="match status" value="1"/>
</dbReference>
<comment type="similarity">
    <text evidence="3 9">Belongs to the FliF family.</text>
</comment>
<feature type="compositionally biased region" description="Polar residues" evidence="10">
    <location>
        <begin position="318"/>
        <end position="335"/>
    </location>
</feature>
<dbReference type="PRINTS" id="PR01009">
    <property type="entry name" value="FLGMRINGFLIF"/>
</dbReference>
<evidence type="ECO:0000313" key="14">
    <source>
        <dbReference type="EMBL" id="ATQ41844.1"/>
    </source>
</evidence>
<keyword evidence="8 9" id="KW-0975">Bacterial flagellum</keyword>
<reference evidence="14 15" key="1">
    <citation type="submission" date="2017-10" db="EMBL/GenBank/DDBJ databases">
        <title>Genome sequence of Caulobacter mirabilis FWC38.</title>
        <authorList>
            <person name="Fiebig A."/>
            <person name="Crosson S."/>
        </authorList>
    </citation>
    <scope>NUCLEOTIDE SEQUENCE [LARGE SCALE GENOMIC DNA]</scope>
    <source>
        <strain evidence="14 15">FWC 38</strain>
    </source>
</reference>
<evidence type="ECO:0000256" key="10">
    <source>
        <dbReference type="SAM" id="MobiDB-lite"/>
    </source>
</evidence>
<feature type="compositionally biased region" description="Gly residues" evidence="10">
    <location>
        <begin position="307"/>
        <end position="317"/>
    </location>
</feature>
<dbReference type="Gene3D" id="3.30.300.30">
    <property type="match status" value="1"/>
</dbReference>
<evidence type="ECO:0000259" key="13">
    <source>
        <dbReference type="Pfam" id="PF08345"/>
    </source>
</evidence>
<evidence type="ECO:0000256" key="2">
    <source>
        <dbReference type="ARBA" id="ARBA00004651"/>
    </source>
</evidence>
<comment type="subcellular location">
    <subcellularLocation>
        <location evidence="1 9">Bacterial flagellum basal body</location>
    </subcellularLocation>
    <subcellularLocation>
        <location evidence="2">Cell membrane</location>
        <topology evidence="2">Multi-pass membrane protein</topology>
    </subcellularLocation>
</comment>
<evidence type="ECO:0000256" key="4">
    <source>
        <dbReference type="ARBA" id="ARBA00022475"/>
    </source>
</evidence>
<proteinExistence type="inferred from homology"/>
<protein>
    <recommendedName>
        <fullName evidence="9">Flagellar M-ring protein</fullName>
    </recommendedName>
</protein>
<dbReference type="InterPro" id="IPR045851">
    <property type="entry name" value="AMP-bd_C_sf"/>
</dbReference>
<name>A0A2D2AV15_9CAUL</name>
<evidence type="ECO:0000313" key="15">
    <source>
        <dbReference type="Proteomes" id="UP000228945"/>
    </source>
</evidence>
<evidence type="ECO:0000256" key="6">
    <source>
        <dbReference type="ARBA" id="ARBA00022989"/>
    </source>
</evidence>
<dbReference type="GO" id="GO:0071973">
    <property type="term" value="P:bacterial-type flagellum-dependent cell motility"/>
    <property type="evidence" value="ECO:0007669"/>
    <property type="project" value="InterPro"/>
</dbReference>
<evidence type="ECO:0000256" key="8">
    <source>
        <dbReference type="ARBA" id="ARBA00023143"/>
    </source>
</evidence>
<keyword evidence="5 11" id="KW-0812">Transmembrane</keyword>
<evidence type="ECO:0000256" key="9">
    <source>
        <dbReference type="PIRNR" id="PIRNR004862"/>
    </source>
</evidence>
<keyword evidence="15" id="KW-1185">Reference proteome</keyword>
<comment type="function">
    <text evidence="9">The M ring may be actively involved in energy transduction.</text>
</comment>
<feature type="compositionally biased region" description="Basic and acidic residues" evidence="10">
    <location>
        <begin position="266"/>
        <end position="275"/>
    </location>
</feature>
<dbReference type="InterPro" id="IPR006182">
    <property type="entry name" value="FliF_N_dom"/>
</dbReference>
<keyword evidence="4" id="KW-1003">Cell membrane</keyword>
<dbReference type="PANTHER" id="PTHR30046">
    <property type="entry name" value="FLAGELLAR M-RING PROTEIN"/>
    <property type="match status" value="1"/>
</dbReference>
<feature type="domain" description="Flagellar M-ring N-terminal" evidence="12">
    <location>
        <begin position="42"/>
        <end position="213"/>
    </location>
</feature>
<dbReference type="KEGG" id="cmb:CSW64_05165"/>
<keyword evidence="6 11" id="KW-1133">Transmembrane helix</keyword>
<evidence type="ECO:0000256" key="1">
    <source>
        <dbReference type="ARBA" id="ARBA00004117"/>
    </source>
</evidence>
<feature type="domain" description="Flagellar M-ring C-terminal" evidence="13">
    <location>
        <begin position="246"/>
        <end position="410"/>
    </location>
</feature>
<evidence type="ECO:0000256" key="3">
    <source>
        <dbReference type="ARBA" id="ARBA00007971"/>
    </source>
</evidence>
<dbReference type="InterPro" id="IPR000067">
    <property type="entry name" value="FlgMring_FliF"/>
</dbReference>